<comment type="caution">
    <text evidence="2">The sequence shown here is derived from an EMBL/GenBank/DDBJ whole genome shotgun (WGS) entry which is preliminary data.</text>
</comment>
<protein>
    <submittedName>
        <fullName evidence="2">DNA-binding MarR family transcriptional regulator</fullName>
    </submittedName>
</protein>
<evidence type="ECO:0000313" key="2">
    <source>
        <dbReference type="EMBL" id="MBB5481337.1"/>
    </source>
</evidence>
<dbReference type="InterPro" id="IPR011991">
    <property type="entry name" value="ArsR-like_HTH"/>
</dbReference>
<dbReference type="InterPro" id="IPR036390">
    <property type="entry name" value="WH_DNA-bd_sf"/>
</dbReference>
<sequence length="105" mass="11387">MRPGLDETIHPINRLQICARLSGVESLSFAAVRDGLGVSDSVLSKQLKILQEAGYVTLRKEPFNSRIHAWVALTPLGRTVYTAHMAALREIAEAGHAAHPPTGPH</sequence>
<dbReference type="AlphaFoldDB" id="A0A840VXI7"/>
<keyword evidence="3" id="KW-1185">Reference proteome</keyword>
<dbReference type="Pfam" id="PF13601">
    <property type="entry name" value="HTH_34"/>
    <property type="match status" value="1"/>
</dbReference>
<dbReference type="PANTHER" id="PTHR37318:SF1">
    <property type="entry name" value="BSL7504 PROTEIN"/>
    <property type="match status" value="1"/>
</dbReference>
<organism evidence="2 3">
    <name type="scientific">Micromonospora parathelypteridis</name>
    <dbReference type="NCBI Taxonomy" id="1839617"/>
    <lineage>
        <taxon>Bacteria</taxon>
        <taxon>Bacillati</taxon>
        <taxon>Actinomycetota</taxon>
        <taxon>Actinomycetes</taxon>
        <taxon>Micromonosporales</taxon>
        <taxon>Micromonosporaceae</taxon>
        <taxon>Micromonospora</taxon>
    </lineage>
</organism>
<gene>
    <name evidence="2" type="ORF">HNR20_005842</name>
</gene>
<evidence type="ECO:0000259" key="1">
    <source>
        <dbReference type="Pfam" id="PF13601"/>
    </source>
</evidence>
<keyword evidence="2" id="KW-0238">DNA-binding</keyword>
<evidence type="ECO:0000313" key="3">
    <source>
        <dbReference type="Proteomes" id="UP000586947"/>
    </source>
</evidence>
<reference evidence="2 3" key="1">
    <citation type="submission" date="2020-08" db="EMBL/GenBank/DDBJ databases">
        <title>Sequencing the genomes of 1000 actinobacteria strains.</title>
        <authorList>
            <person name="Klenk H.-P."/>
        </authorList>
    </citation>
    <scope>NUCLEOTIDE SEQUENCE [LARGE SCALE GENOMIC DNA]</scope>
    <source>
        <strain evidence="2 3">DSM 103125</strain>
    </source>
</reference>
<dbReference type="RefSeq" id="WP_184186609.1">
    <property type="nucleotide sequence ID" value="NZ_BMNF01000004.1"/>
</dbReference>
<dbReference type="InterPro" id="IPR036388">
    <property type="entry name" value="WH-like_DNA-bd_sf"/>
</dbReference>
<dbReference type="PANTHER" id="PTHR37318">
    <property type="entry name" value="BSL7504 PROTEIN"/>
    <property type="match status" value="1"/>
</dbReference>
<dbReference type="EMBL" id="JACHDP010000001">
    <property type="protein sequence ID" value="MBB5481337.1"/>
    <property type="molecule type" value="Genomic_DNA"/>
</dbReference>
<dbReference type="CDD" id="cd00090">
    <property type="entry name" value="HTH_ARSR"/>
    <property type="match status" value="1"/>
</dbReference>
<feature type="domain" description="Winged helix DNA-binding" evidence="1">
    <location>
        <begin position="14"/>
        <end position="91"/>
    </location>
</feature>
<accession>A0A840VXI7</accession>
<dbReference type="Proteomes" id="UP000586947">
    <property type="component" value="Unassembled WGS sequence"/>
</dbReference>
<dbReference type="InterPro" id="IPR027395">
    <property type="entry name" value="WH_DNA-bd_dom"/>
</dbReference>
<dbReference type="SUPFAM" id="SSF46785">
    <property type="entry name" value="Winged helix' DNA-binding domain"/>
    <property type="match status" value="1"/>
</dbReference>
<proteinExistence type="predicted"/>
<name>A0A840VXI7_9ACTN</name>
<dbReference type="GO" id="GO:0003677">
    <property type="term" value="F:DNA binding"/>
    <property type="evidence" value="ECO:0007669"/>
    <property type="project" value="UniProtKB-KW"/>
</dbReference>
<dbReference type="Gene3D" id="1.10.10.10">
    <property type="entry name" value="Winged helix-like DNA-binding domain superfamily/Winged helix DNA-binding domain"/>
    <property type="match status" value="1"/>
</dbReference>